<sequence length="50" mass="5456">MLTETNIATRALAEWRAAQLAAQGFATRVIEDRRASVGPFRIRATLAGRA</sequence>
<comment type="caution">
    <text evidence="1">The sequence shown here is derived from an EMBL/GenBank/DDBJ whole genome shotgun (WGS) entry which is preliminary data.</text>
</comment>
<dbReference type="EMBL" id="SNWD01000005">
    <property type="protein sequence ID" value="TDN82990.1"/>
    <property type="molecule type" value="Genomic_DNA"/>
</dbReference>
<keyword evidence="2" id="KW-1185">Reference proteome</keyword>
<accession>A0A4R6FPH0</accession>
<gene>
    <name evidence="1" type="ORF">EV664_105188</name>
</gene>
<reference evidence="1 2" key="1">
    <citation type="submission" date="2019-03" db="EMBL/GenBank/DDBJ databases">
        <title>Genomic Encyclopedia of Type Strains, Phase IV (KMG-IV): sequencing the most valuable type-strain genomes for metagenomic binning, comparative biology and taxonomic classification.</title>
        <authorList>
            <person name="Goeker M."/>
        </authorList>
    </citation>
    <scope>NUCLEOTIDE SEQUENCE [LARGE SCALE GENOMIC DNA]</scope>
    <source>
        <strain evidence="1 2">DSM 25059</strain>
    </source>
</reference>
<dbReference type="Proteomes" id="UP000295493">
    <property type="component" value="Unassembled WGS sequence"/>
</dbReference>
<evidence type="ECO:0008006" key="3">
    <source>
        <dbReference type="Google" id="ProtNLM"/>
    </source>
</evidence>
<organism evidence="1 2">
    <name type="scientific">Stakelama pacifica</name>
    <dbReference type="NCBI Taxonomy" id="517720"/>
    <lineage>
        <taxon>Bacteria</taxon>
        <taxon>Pseudomonadati</taxon>
        <taxon>Pseudomonadota</taxon>
        <taxon>Alphaproteobacteria</taxon>
        <taxon>Sphingomonadales</taxon>
        <taxon>Sphingomonadaceae</taxon>
        <taxon>Stakelama</taxon>
    </lineage>
</organism>
<name>A0A4R6FPH0_9SPHN</name>
<proteinExistence type="predicted"/>
<evidence type="ECO:0000313" key="1">
    <source>
        <dbReference type="EMBL" id="TDN82990.1"/>
    </source>
</evidence>
<protein>
    <recommendedName>
        <fullName evidence="3">SPOR domain-containing protein</fullName>
    </recommendedName>
</protein>
<dbReference type="AlphaFoldDB" id="A0A4R6FPH0"/>
<evidence type="ECO:0000313" key="2">
    <source>
        <dbReference type="Proteomes" id="UP000295493"/>
    </source>
</evidence>